<proteinExistence type="inferred from homology"/>
<evidence type="ECO:0000256" key="6">
    <source>
        <dbReference type="ARBA" id="ARBA00022989"/>
    </source>
</evidence>
<dbReference type="GO" id="GO:0015280">
    <property type="term" value="F:ligand-gated sodium channel activity"/>
    <property type="evidence" value="ECO:0007669"/>
    <property type="project" value="TreeGrafter"/>
</dbReference>
<keyword evidence="8 12" id="KW-0406">Ion transport</keyword>
<keyword evidence="4 12" id="KW-0894">Sodium channel</keyword>
<dbReference type="RefSeq" id="XP_050559579.1">
    <property type="nucleotide sequence ID" value="XM_050703622.1"/>
</dbReference>
<keyword evidence="11 12" id="KW-0407">Ion channel</keyword>
<evidence type="ECO:0000256" key="5">
    <source>
        <dbReference type="ARBA" id="ARBA00022692"/>
    </source>
</evidence>
<dbReference type="Gene3D" id="1.10.287.820">
    <property type="entry name" value="Acid-sensing ion channel domain"/>
    <property type="match status" value="1"/>
</dbReference>
<keyword evidence="7" id="KW-0915">Sodium</keyword>
<name>A0A9R0F1V1_SPOFR</name>
<dbReference type="Pfam" id="PF00858">
    <property type="entry name" value="ASC"/>
    <property type="match status" value="1"/>
</dbReference>
<feature type="transmembrane region" description="Helical" evidence="13">
    <location>
        <begin position="422"/>
        <end position="448"/>
    </location>
</feature>
<keyword evidence="6 13" id="KW-1133">Transmembrane helix</keyword>
<evidence type="ECO:0000256" key="9">
    <source>
        <dbReference type="ARBA" id="ARBA00023136"/>
    </source>
</evidence>
<keyword evidence="9 13" id="KW-0472">Membrane</keyword>
<dbReference type="InterPro" id="IPR001873">
    <property type="entry name" value="ENaC"/>
</dbReference>
<dbReference type="AlphaFoldDB" id="A0A9R0F1V1"/>
<evidence type="ECO:0000256" key="2">
    <source>
        <dbReference type="ARBA" id="ARBA00007193"/>
    </source>
</evidence>
<protein>
    <submittedName>
        <fullName evidence="15">Pickpocket protein 28-like isoform X1</fullName>
    </submittedName>
</protein>
<reference evidence="15" key="1">
    <citation type="submission" date="2025-08" db="UniProtKB">
        <authorList>
            <consortium name="RefSeq"/>
        </authorList>
    </citation>
    <scope>IDENTIFICATION</scope>
    <source>
        <tissue evidence="15">Whole larval tissue</tissue>
    </source>
</reference>
<sequence length="509" mass="57574">MNTRYPPHHENQPKMKTKCMSSVTKPIISFSRDFCKETSMHGFIHITAPRRHWVERLLWIVVTALCVWGALDVALGQLQRYNESPTVVTLEKDFRSWDFYLPALTLCFNNRVDNKKLPAVVKKYFEVDPSDDQYQYYVRLVKAIANSDILHLEGFQEFGDLETSVDMFGVAVDIMPDYVIKTKSSDDISYPWIPVMTEAGVCHTTNCLAVADVAVGPVRPNATADWPGSCAYASLSCFIITDIPANGRFYIHSPYDVMDLSVGWTDIRLTLVRTTELSVMESRCGAGVKDLSPSRRGCSYMDEPRLSGRKVHSTNTCRLACSSQLAKDLCNCVPFYYFYDDGPPCTPKGMWCLAKNAHILLKNDERKCACVPQCMDSSYKEMTIEEQVWKNPPFNQHGSIKYSVQAPQTRYTREIVFHFQDLVVSFGGAAGLFLGASFISFVEILYFVAARLFSHISGAEDNKNKTTATTVTQVKQAGVSHETLRIQYLTAVLMEDQKKYDSTPSQYYH</sequence>
<evidence type="ECO:0000256" key="7">
    <source>
        <dbReference type="ARBA" id="ARBA00023053"/>
    </source>
</evidence>
<evidence type="ECO:0000256" key="13">
    <source>
        <dbReference type="SAM" id="Phobius"/>
    </source>
</evidence>
<comment type="subcellular location">
    <subcellularLocation>
        <location evidence="1">Membrane</location>
        <topology evidence="1">Multi-pass membrane protein</topology>
    </subcellularLocation>
</comment>
<dbReference type="OrthoDB" id="73875at2759"/>
<evidence type="ECO:0000256" key="4">
    <source>
        <dbReference type="ARBA" id="ARBA00022461"/>
    </source>
</evidence>
<dbReference type="Proteomes" id="UP000829999">
    <property type="component" value="Chromosome 24"/>
</dbReference>
<dbReference type="PANTHER" id="PTHR11690">
    <property type="entry name" value="AMILORIDE-SENSITIVE SODIUM CHANNEL-RELATED"/>
    <property type="match status" value="1"/>
</dbReference>
<evidence type="ECO:0000256" key="1">
    <source>
        <dbReference type="ARBA" id="ARBA00004141"/>
    </source>
</evidence>
<dbReference type="Gene3D" id="1.10.287.770">
    <property type="entry name" value="YojJ-like"/>
    <property type="match status" value="1"/>
</dbReference>
<accession>A0A9R0F1V1</accession>
<keyword evidence="5 12" id="KW-0812">Transmembrane</keyword>
<evidence type="ECO:0000256" key="8">
    <source>
        <dbReference type="ARBA" id="ARBA00023065"/>
    </source>
</evidence>
<evidence type="ECO:0000313" key="15">
    <source>
        <dbReference type="RefSeq" id="XP_050559579.1"/>
    </source>
</evidence>
<evidence type="ECO:0000313" key="14">
    <source>
        <dbReference type="Proteomes" id="UP000829999"/>
    </source>
</evidence>
<organism evidence="14 15">
    <name type="scientific">Spodoptera frugiperda</name>
    <name type="common">Fall armyworm</name>
    <dbReference type="NCBI Taxonomy" id="7108"/>
    <lineage>
        <taxon>Eukaryota</taxon>
        <taxon>Metazoa</taxon>
        <taxon>Ecdysozoa</taxon>
        <taxon>Arthropoda</taxon>
        <taxon>Hexapoda</taxon>
        <taxon>Insecta</taxon>
        <taxon>Pterygota</taxon>
        <taxon>Neoptera</taxon>
        <taxon>Endopterygota</taxon>
        <taxon>Lepidoptera</taxon>
        <taxon>Glossata</taxon>
        <taxon>Ditrysia</taxon>
        <taxon>Noctuoidea</taxon>
        <taxon>Noctuidae</taxon>
        <taxon>Amphipyrinae</taxon>
        <taxon>Spodoptera</taxon>
    </lineage>
</organism>
<keyword evidence="14" id="KW-1185">Reference proteome</keyword>
<gene>
    <name evidence="15" type="primary">LOC118278397</name>
</gene>
<dbReference type="GO" id="GO:0005886">
    <property type="term" value="C:plasma membrane"/>
    <property type="evidence" value="ECO:0007669"/>
    <property type="project" value="TreeGrafter"/>
</dbReference>
<dbReference type="GeneID" id="118278397"/>
<evidence type="ECO:0000256" key="11">
    <source>
        <dbReference type="ARBA" id="ARBA00023303"/>
    </source>
</evidence>
<dbReference type="PANTHER" id="PTHR11690:SF240">
    <property type="entry name" value="PICKPOCKET 25-RELATED"/>
    <property type="match status" value="1"/>
</dbReference>
<evidence type="ECO:0000256" key="12">
    <source>
        <dbReference type="RuleBase" id="RU000679"/>
    </source>
</evidence>
<keyword evidence="10 12" id="KW-0739">Sodium transport</keyword>
<keyword evidence="3 12" id="KW-0813">Transport</keyword>
<evidence type="ECO:0000256" key="3">
    <source>
        <dbReference type="ARBA" id="ARBA00022448"/>
    </source>
</evidence>
<comment type="similarity">
    <text evidence="2 12">Belongs to the amiloride-sensitive sodium channel (TC 1.A.6) family.</text>
</comment>
<evidence type="ECO:0000256" key="10">
    <source>
        <dbReference type="ARBA" id="ARBA00023201"/>
    </source>
</evidence>